<reference evidence="2" key="1">
    <citation type="journal article" date="2023" name="G3 (Bethesda)">
        <title>A reference genome for the long-term kleptoplast-retaining sea slug Elysia crispata morphotype clarki.</title>
        <authorList>
            <person name="Eastman K.E."/>
            <person name="Pendleton A.L."/>
            <person name="Shaikh M.A."/>
            <person name="Suttiyut T."/>
            <person name="Ogas R."/>
            <person name="Tomko P."/>
            <person name="Gavelis G."/>
            <person name="Widhalm J.R."/>
            <person name="Wisecaver J.H."/>
        </authorList>
    </citation>
    <scope>NUCLEOTIDE SEQUENCE</scope>
    <source>
        <strain evidence="2">ECLA1</strain>
    </source>
</reference>
<evidence type="ECO:0000313" key="2">
    <source>
        <dbReference type="EMBL" id="KAK3780683.1"/>
    </source>
</evidence>
<dbReference type="EMBL" id="JAWDGP010002695">
    <property type="protein sequence ID" value="KAK3780683.1"/>
    <property type="molecule type" value="Genomic_DNA"/>
</dbReference>
<evidence type="ECO:0000313" key="3">
    <source>
        <dbReference type="Proteomes" id="UP001283361"/>
    </source>
</evidence>
<evidence type="ECO:0000256" key="1">
    <source>
        <dbReference type="SAM" id="Phobius"/>
    </source>
</evidence>
<gene>
    <name evidence="2" type="ORF">RRG08_015473</name>
</gene>
<protein>
    <submittedName>
        <fullName evidence="2">Uncharacterized protein</fullName>
    </submittedName>
</protein>
<sequence>MSVRQFPAVCAVGSVIVVKVVGVLWPVRLHYQFRQWFYLEASVPEKRIIFEQKTLIRSPDRHGMSAAKVFPKHLSSCSIIYSLSS</sequence>
<dbReference type="AlphaFoldDB" id="A0AAE1A3L2"/>
<organism evidence="2 3">
    <name type="scientific">Elysia crispata</name>
    <name type="common">lettuce slug</name>
    <dbReference type="NCBI Taxonomy" id="231223"/>
    <lineage>
        <taxon>Eukaryota</taxon>
        <taxon>Metazoa</taxon>
        <taxon>Spiralia</taxon>
        <taxon>Lophotrochozoa</taxon>
        <taxon>Mollusca</taxon>
        <taxon>Gastropoda</taxon>
        <taxon>Heterobranchia</taxon>
        <taxon>Euthyneura</taxon>
        <taxon>Panpulmonata</taxon>
        <taxon>Sacoglossa</taxon>
        <taxon>Placobranchoidea</taxon>
        <taxon>Plakobranchidae</taxon>
        <taxon>Elysia</taxon>
    </lineage>
</organism>
<keyword evidence="1" id="KW-0812">Transmembrane</keyword>
<accession>A0AAE1A3L2</accession>
<feature type="transmembrane region" description="Helical" evidence="1">
    <location>
        <begin position="6"/>
        <end position="27"/>
    </location>
</feature>
<dbReference type="Proteomes" id="UP001283361">
    <property type="component" value="Unassembled WGS sequence"/>
</dbReference>
<keyword evidence="1" id="KW-0472">Membrane</keyword>
<proteinExistence type="predicted"/>
<comment type="caution">
    <text evidence="2">The sequence shown here is derived from an EMBL/GenBank/DDBJ whole genome shotgun (WGS) entry which is preliminary data.</text>
</comment>
<name>A0AAE1A3L2_9GAST</name>
<keyword evidence="3" id="KW-1185">Reference proteome</keyword>
<keyword evidence="1" id="KW-1133">Transmembrane helix</keyword>